<comment type="catalytic activity">
    <reaction evidence="1">
        <text>Release of an N-terminal amino acid, Xaa-|-Yaa- from a peptide, amide or arylamide. Xaa is preferably Ala, but may be most amino acids including Pro (slow action). When a terminal hydrophobic residue is followed by a prolyl residue, the two may be released as an intact Xaa-Pro dipeptide.</text>
        <dbReference type="EC" id="3.4.11.2"/>
    </reaction>
</comment>
<keyword evidence="18" id="KW-1185">Reference proteome</keyword>
<dbReference type="CDD" id="cd09603">
    <property type="entry name" value="M1_APN_like"/>
    <property type="match status" value="1"/>
</dbReference>
<feature type="signal peptide" evidence="13">
    <location>
        <begin position="1"/>
        <end position="18"/>
    </location>
</feature>
<evidence type="ECO:0000313" key="18">
    <source>
        <dbReference type="Proteomes" id="UP000798602"/>
    </source>
</evidence>
<evidence type="ECO:0000259" key="15">
    <source>
        <dbReference type="Pfam" id="PF17900"/>
    </source>
</evidence>
<comment type="similarity">
    <text evidence="3">Belongs to the peptidase M1 family.</text>
</comment>
<keyword evidence="9 13" id="KW-0732">Signal</keyword>
<evidence type="ECO:0000256" key="2">
    <source>
        <dbReference type="ARBA" id="ARBA00001947"/>
    </source>
</evidence>
<dbReference type="SUPFAM" id="SSF63737">
    <property type="entry name" value="Leukotriene A4 hydrolase N-terminal domain"/>
    <property type="match status" value="1"/>
</dbReference>
<dbReference type="NCBIfam" id="TIGR04183">
    <property type="entry name" value="Por_Secre_tail"/>
    <property type="match status" value="1"/>
</dbReference>
<dbReference type="Gene3D" id="2.60.40.1730">
    <property type="entry name" value="tricorn interacting facor f3 domain"/>
    <property type="match status" value="1"/>
</dbReference>
<reference evidence="18" key="1">
    <citation type="submission" date="2020-01" db="EMBL/GenBank/DDBJ databases">
        <title>Sphingomonas sp. strain CSW-10.</title>
        <authorList>
            <person name="Chen W.-M."/>
        </authorList>
    </citation>
    <scope>NUCLEOTIDE SEQUENCE [LARGE SCALE GENOMIC DNA]</scope>
    <source>
        <strain evidence="18">NST-5</strain>
    </source>
</reference>
<keyword evidence="10" id="KW-0378">Hydrolase</keyword>
<accession>A0ABW9Z7Z6</accession>
<dbReference type="InterPro" id="IPR042097">
    <property type="entry name" value="Aminopeptidase_N-like_N_sf"/>
</dbReference>
<feature type="domain" description="Peptidase M1 membrane alanine aminopeptidase" evidence="14">
    <location>
        <begin position="316"/>
        <end position="463"/>
    </location>
</feature>
<dbReference type="EC" id="3.4.11.2" evidence="4"/>
<gene>
    <name evidence="17" type="ORF">GV828_07195</name>
</gene>
<keyword evidence="11" id="KW-0862">Zinc</keyword>
<evidence type="ECO:0000256" key="11">
    <source>
        <dbReference type="ARBA" id="ARBA00022833"/>
    </source>
</evidence>
<dbReference type="Gene3D" id="1.10.390.10">
    <property type="entry name" value="Neutral Protease Domain 2"/>
    <property type="match status" value="1"/>
</dbReference>
<comment type="caution">
    <text evidence="17">The sequence shown here is derived from an EMBL/GenBank/DDBJ whole genome shotgun (WGS) entry which is preliminary data.</text>
</comment>
<dbReference type="InterPro" id="IPR045357">
    <property type="entry name" value="Aminopeptidase_N-like_N"/>
</dbReference>
<evidence type="ECO:0000256" key="7">
    <source>
        <dbReference type="ARBA" id="ARBA00022670"/>
    </source>
</evidence>
<dbReference type="EMBL" id="JAABLM010000007">
    <property type="protein sequence ID" value="NBL64983.1"/>
    <property type="molecule type" value="Genomic_DNA"/>
</dbReference>
<feature type="domain" description="Secretion system C-terminal sorting" evidence="16">
    <location>
        <begin position="570"/>
        <end position="636"/>
    </location>
</feature>
<feature type="domain" description="Aminopeptidase N-like N-terminal" evidence="15">
    <location>
        <begin position="55"/>
        <end position="227"/>
    </location>
</feature>
<dbReference type="SUPFAM" id="SSF55486">
    <property type="entry name" value="Metalloproteases ('zincins'), catalytic domain"/>
    <property type="match status" value="1"/>
</dbReference>
<evidence type="ECO:0000256" key="3">
    <source>
        <dbReference type="ARBA" id="ARBA00010136"/>
    </source>
</evidence>
<dbReference type="Pfam" id="PF18962">
    <property type="entry name" value="Por_Secre_tail"/>
    <property type="match status" value="1"/>
</dbReference>
<protein>
    <recommendedName>
        <fullName evidence="5">Aminopeptidase N</fullName>
        <ecNumber evidence="4">3.4.11.2</ecNumber>
    </recommendedName>
</protein>
<organism evidence="17 18">
    <name type="scientific">Flavobacterium ichthyis</name>
    <dbReference type="NCBI Taxonomy" id="2698827"/>
    <lineage>
        <taxon>Bacteria</taxon>
        <taxon>Pseudomonadati</taxon>
        <taxon>Bacteroidota</taxon>
        <taxon>Flavobacteriia</taxon>
        <taxon>Flavobacteriales</taxon>
        <taxon>Flavobacteriaceae</taxon>
        <taxon>Flavobacterium</taxon>
    </lineage>
</organism>
<dbReference type="Proteomes" id="UP000798602">
    <property type="component" value="Unassembled WGS sequence"/>
</dbReference>
<feature type="chain" id="PRO_5046678190" description="Aminopeptidase N" evidence="13">
    <location>
        <begin position="19"/>
        <end position="639"/>
    </location>
</feature>
<evidence type="ECO:0000256" key="1">
    <source>
        <dbReference type="ARBA" id="ARBA00000098"/>
    </source>
</evidence>
<evidence type="ECO:0000259" key="14">
    <source>
        <dbReference type="Pfam" id="PF01433"/>
    </source>
</evidence>
<evidence type="ECO:0000256" key="9">
    <source>
        <dbReference type="ARBA" id="ARBA00022729"/>
    </source>
</evidence>
<sequence length="639" mass="71458">MKKIIFLTALIQSFFSLAQNVPGQTQHIAESERKSAAKRLAFRENLNTANYDVKYHRLALNINPEEFYISGMVTTHFVAKQNLNSVTFDLNNQLTVTQVLQRGNSLTFSQNTNNELVINLQNTQNTNVLDSLSIIYEGIPSTDENAFTTYTHAGVAGLYTLSEPFGAKDWWPCKQSLDDKVDRVDFLLTTPTQYVAVANGLQTSVVTNGNGTKTTRFTHNYLIPAYLVAIAATNYTIFTQTAGTAPNQFPIVNYLYPETQTSVQNNLAVTPPIMDLFEDLFEKYPFSNEKYGHAQCALGGGMEHTTVSFMGSFGRELIAHELAHQWFGDKITCGTWKDIWLNEGFATYLSGLVVENFDGQTNFNSWKQSVINNITSQNGGAVYLTDAEAQNVSRIFNHRLSYNKAAMVLHMLRFKLGDAVFFQAIKNYLADPNLAYGYAVTEDFKTHLETASGTSLTEFFNDWVYGQGYPSYNIVVQNWTGGQARFTINQTQSHNSVSFFEMPVPVRVTGNSGQILDLILQNTTNDQVIFANVPFTVTGISVNPNFDIISRNNTATLSTENFGLATHLKLYPNPASNEIFSEGLENISLEKTMILNTLGQVVLQSKNEKKWDVSALPSGTYFLKIFTSEGVFQHKFLKK</sequence>
<dbReference type="InterPro" id="IPR050344">
    <property type="entry name" value="Peptidase_M1_aminopeptidases"/>
</dbReference>
<keyword evidence="6" id="KW-0031">Aminopeptidase</keyword>
<name>A0ABW9Z7Z6_9FLAO</name>
<keyword evidence="8" id="KW-0479">Metal-binding</keyword>
<evidence type="ECO:0000256" key="12">
    <source>
        <dbReference type="ARBA" id="ARBA00023049"/>
    </source>
</evidence>
<dbReference type="PANTHER" id="PTHR11533">
    <property type="entry name" value="PROTEASE M1 ZINC METALLOPROTEASE"/>
    <property type="match status" value="1"/>
</dbReference>
<dbReference type="Pfam" id="PF17900">
    <property type="entry name" value="Peptidase_M1_N"/>
    <property type="match status" value="1"/>
</dbReference>
<comment type="cofactor">
    <cofactor evidence="2">
        <name>Zn(2+)</name>
        <dbReference type="ChEBI" id="CHEBI:29105"/>
    </cofactor>
</comment>
<evidence type="ECO:0000256" key="10">
    <source>
        <dbReference type="ARBA" id="ARBA00022801"/>
    </source>
</evidence>
<evidence type="ECO:0000256" key="5">
    <source>
        <dbReference type="ARBA" id="ARBA00015611"/>
    </source>
</evidence>
<dbReference type="RefSeq" id="WP_166536810.1">
    <property type="nucleotide sequence ID" value="NZ_JAABLM010000007.1"/>
</dbReference>
<dbReference type="InterPro" id="IPR001930">
    <property type="entry name" value="Peptidase_M1"/>
</dbReference>
<evidence type="ECO:0000256" key="13">
    <source>
        <dbReference type="SAM" id="SignalP"/>
    </source>
</evidence>
<dbReference type="PRINTS" id="PR00756">
    <property type="entry name" value="ALADIPTASE"/>
</dbReference>
<evidence type="ECO:0000259" key="16">
    <source>
        <dbReference type="Pfam" id="PF18962"/>
    </source>
</evidence>
<dbReference type="InterPro" id="IPR027268">
    <property type="entry name" value="Peptidase_M4/M1_CTD_sf"/>
</dbReference>
<dbReference type="Pfam" id="PF01433">
    <property type="entry name" value="Peptidase_M1"/>
    <property type="match status" value="1"/>
</dbReference>
<evidence type="ECO:0000256" key="6">
    <source>
        <dbReference type="ARBA" id="ARBA00022438"/>
    </source>
</evidence>
<evidence type="ECO:0000256" key="8">
    <source>
        <dbReference type="ARBA" id="ARBA00022723"/>
    </source>
</evidence>
<proteinExistence type="inferred from homology"/>
<keyword evidence="12" id="KW-0482">Metalloprotease</keyword>
<evidence type="ECO:0000313" key="17">
    <source>
        <dbReference type="EMBL" id="NBL64983.1"/>
    </source>
</evidence>
<evidence type="ECO:0000256" key="4">
    <source>
        <dbReference type="ARBA" id="ARBA00012564"/>
    </source>
</evidence>
<dbReference type="PANTHER" id="PTHR11533:SF174">
    <property type="entry name" value="PUROMYCIN-SENSITIVE AMINOPEPTIDASE-RELATED"/>
    <property type="match status" value="1"/>
</dbReference>
<dbReference type="InterPro" id="IPR026444">
    <property type="entry name" value="Secre_tail"/>
</dbReference>
<keyword evidence="7" id="KW-0645">Protease</keyword>
<dbReference type="InterPro" id="IPR014782">
    <property type="entry name" value="Peptidase_M1_dom"/>
</dbReference>